<dbReference type="InterPro" id="IPR036871">
    <property type="entry name" value="PX_dom_sf"/>
</dbReference>
<organism evidence="3 4">
    <name type="scientific">Achlya hypogyna</name>
    <name type="common">Oomycete</name>
    <name type="synonym">Protoachlya hypogyna</name>
    <dbReference type="NCBI Taxonomy" id="1202772"/>
    <lineage>
        <taxon>Eukaryota</taxon>
        <taxon>Sar</taxon>
        <taxon>Stramenopiles</taxon>
        <taxon>Oomycota</taxon>
        <taxon>Saprolegniomycetes</taxon>
        <taxon>Saprolegniales</taxon>
        <taxon>Achlyaceae</taxon>
        <taxon>Achlya</taxon>
    </lineage>
</organism>
<name>A0A1V9Z2L1_ACHHY</name>
<keyword evidence="4" id="KW-1185">Reference proteome</keyword>
<reference evidence="3 4" key="1">
    <citation type="journal article" date="2014" name="Genome Biol. Evol.">
        <title>The secreted proteins of Achlya hypogyna and Thraustotheca clavata identify the ancestral oomycete secretome and reveal gene acquisitions by horizontal gene transfer.</title>
        <authorList>
            <person name="Misner I."/>
            <person name="Blouin N."/>
            <person name="Leonard G."/>
            <person name="Richards T.A."/>
            <person name="Lane C.E."/>
        </authorList>
    </citation>
    <scope>NUCLEOTIDE SEQUENCE [LARGE SCALE GENOMIC DNA]</scope>
    <source>
        <strain evidence="3 4">ATCC 48635</strain>
    </source>
</reference>
<evidence type="ECO:0000313" key="3">
    <source>
        <dbReference type="EMBL" id="OQR92265.1"/>
    </source>
</evidence>
<dbReference type="AlphaFoldDB" id="A0A1V9Z2L1"/>
<dbReference type="Pfam" id="PF00787">
    <property type="entry name" value="PX"/>
    <property type="match status" value="1"/>
</dbReference>
<dbReference type="EMBL" id="JNBR01000470">
    <property type="protein sequence ID" value="OQR92265.1"/>
    <property type="molecule type" value="Genomic_DNA"/>
</dbReference>
<dbReference type="InterPro" id="IPR001683">
    <property type="entry name" value="PX_dom"/>
</dbReference>
<feature type="region of interest" description="Disordered" evidence="1">
    <location>
        <begin position="1"/>
        <end position="25"/>
    </location>
</feature>
<dbReference type="STRING" id="1202772.A0A1V9Z2L1"/>
<gene>
    <name evidence="3" type="ORF">ACHHYP_03866</name>
</gene>
<dbReference type="GO" id="GO:0035091">
    <property type="term" value="F:phosphatidylinositol binding"/>
    <property type="evidence" value="ECO:0007669"/>
    <property type="project" value="InterPro"/>
</dbReference>
<evidence type="ECO:0000259" key="2">
    <source>
        <dbReference type="PROSITE" id="PS50195"/>
    </source>
</evidence>
<feature type="domain" description="PX" evidence="2">
    <location>
        <begin position="467"/>
        <end position="593"/>
    </location>
</feature>
<dbReference type="PROSITE" id="PS50195">
    <property type="entry name" value="PX"/>
    <property type="match status" value="1"/>
</dbReference>
<evidence type="ECO:0000256" key="1">
    <source>
        <dbReference type="SAM" id="MobiDB-lite"/>
    </source>
</evidence>
<dbReference type="Gene3D" id="3.30.1520.10">
    <property type="entry name" value="Phox-like domain"/>
    <property type="match status" value="1"/>
</dbReference>
<dbReference type="GO" id="GO:0005768">
    <property type="term" value="C:endosome"/>
    <property type="evidence" value="ECO:0007669"/>
    <property type="project" value="TreeGrafter"/>
</dbReference>
<dbReference type="SUPFAM" id="SSF64268">
    <property type="entry name" value="PX domain"/>
    <property type="match status" value="1"/>
</dbReference>
<dbReference type="PANTHER" id="PTHR10555:SF170">
    <property type="entry name" value="FI18122P1"/>
    <property type="match status" value="1"/>
</dbReference>
<dbReference type="PANTHER" id="PTHR10555">
    <property type="entry name" value="SORTING NEXIN"/>
    <property type="match status" value="1"/>
</dbReference>
<protein>
    <recommendedName>
        <fullName evidence="2">PX domain-containing protein</fullName>
    </recommendedName>
</protein>
<accession>A0A1V9Z2L1</accession>
<dbReference type="Proteomes" id="UP000243579">
    <property type="component" value="Unassembled WGS sequence"/>
</dbReference>
<comment type="caution">
    <text evidence="3">The sequence shown here is derived from an EMBL/GenBank/DDBJ whole genome shotgun (WGS) entry which is preliminary data.</text>
</comment>
<dbReference type="OrthoDB" id="129140at2759"/>
<sequence length="593" mass="63409">MGCQQSTPVREPVTAPPPASPAVDLTNKSLSTIGEALNEDTAEKWAATVQRVKSAVIQEETPHVAVGIPLVEVEVTRELSTKSETDRPTPIELVPAPATSDRIEATEEADDFLEAEDVDDNVERVESSGAADEEVAENDRALATIGDALAEDVADKWAALANQAADSDLVEIAAEADDIPEAEDVDGIVAQVEASSEATDEVLAENDRALAAISDALAEDVADKWATLAHQTAEANQDPAHPPAEVIIENEVEMEVIMIAPLESVVKIDIITEEDEAVEAADVEDAAGNAGESNEDVPAGTEHFIVEDNTPMADTVVEDDNNPMVEAAVATCEVEIIAPSDTNDVAADDAEAPAHVATIAPTPISRSVDQKEYILDELIGSTVPVHTRQVATEVVDDIIASAVKSTAAKEAIEVDIDAEIEASVQQELQQVEQSLAEIVEGIEELSSNEFVGDEIVPEMVPAYSDATTAEPEDESASIAKQPLSKSKIYKSLGSVVDNGIVWYKVQTPTGSVVQKRYNDFKILYHHMAHVMVVNDVHGGGGLPPLPRAGMMSRFTRQNKAMIEEREHAFEVMLNAIAEHPFAGRSPEFLCFLQ</sequence>
<proteinExistence type="predicted"/>
<evidence type="ECO:0000313" key="4">
    <source>
        <dbReference type="Proteomes" id="UP000243579"/>
    </source>
</evidence>